<name>A0A1Y2N2M1_PSEAH</name>
<dbReference type="AlphaFoldDB" id="A0A1Y2N2M1"/>
<feature type="transmembrane region" description="Helical" evidence="2">
    <location>
        <begin position="106"/>
        <end position="126"/>
    </location>
</feature>
<evidence type="ECO:0000256" key="2">
    <source>
        <dbReference type="SAM" id="Phobius"/>
    </source>
</evidence>
<proteinExistence type="predicted"/>
<reference evidence="4 5" key="1">
    <citation type="submission" date="2016-09" db="EMBL/GenBank/DDBJ databases">
        <title>Pseudonocardia autotrophica DSM535, a candidate organism with high potential of specific P450 cytochromes.</title>
        <authorList>
            <person name="Grumaz C."/>
            <person name="Vainshtein Y."/>
            <person name="Kirstahler P."/>
            <person name="Sohn K."/>
        </authorList>
    </citation>
    <scope>NUCLEOTIDE SEQUENCE [LARGE SCALE GENOMIC DNA]</scope>
    <source>
        <strain evidence="4 5">DSM 535</strain>
    </source>
</reference>
<dbReference type="GO" id="GO:0004175">
    <property type="term" value="F:endopeptidase activity"/>
    <property type="evidence" value="ECO:0007669"/>
    <property type="project" value="UniProtKB-ARBA"/>
</dbReference>
<evidence type="ECO:0000259" key="3">
    <source>
        <dbReference type="Pfam" id="PF02517"/>
    </source>
</evidence>
<feature type="transmembrane region" description="Helical" evidence="2">
    <location>
        <begin position="132"/>
        <end position="154"/>
    </location>
</feature>
<dbReference type="InterPro" id="IPR003675">
    <property type="entry name" value="Rce1/LyrA-like_dom"/>
</dbReference>
<dbReference type="GO" id="GO:0080120">
    <property type="term" value="P:CAAX-box protein maturation"/>
    <property type="evidence" value="ECO:0007669"/>
    <property type="project" value="UniProtKB-ARBA"/>
</dbReference>
<dbReference type="PANTHER" id="PTHR36435:SF1">
    <property type="entry name" value="CAAX AMINO TERMINAL PROTEASE FAMILY PROTEIN"/>
    <property type="match status" value="1"/>
</dbReference>
<comment type="caution">
    <text evidence="4">The sequence shown here is derived from an EMBL/GenBank/DDBJ whole genome shotgun (WGS) entry which is preliminary data.</text>
</comment>
<gene>
    <name evidence="4" type="ORF">BG845_01910</name>
</gene>
<evidence type="ECO:0000313" key="4">
    <source>
        <dbReference type="EMBL" id="OSY41419.1"/>
    </source>
</evidence>
<keyword evidence="4" id="KW-0378">Hydrolase</keyword>
<feature type="transmembrane region" description="Helical" evidence="2">
    <location>
        <begin position="250"/>
        <end position="266"/>
    </location>
</feature>
<evidence type="ECO:0000313" key="5">
    <source>
        <dbReference type="Proteomes" id="UP000194360"/>
    </source>
</evidence>
<keyword evidence="4" id="KW-0645">Protease</keyword>
<feature type="transmembrane region" description="Helical" evidence="2">
    <location>
        <begin position="73"/>
        <end position="94"/>
    </location>
</feature>
<protein>
    <submittedName>
        <fullName evidence="4">CAAX amino terminal protease self-immunity</fullName>
    </submittedName>
</protein>
<evidence type="ECO:0000256" key="1">
    <source>
        <dbReference type="SAM" id="MobiDB-lite"/>
    </source>
</evidence>
<keyword evidence="5" id="KW-1185">Reference proteome</keyword>
<dbReference type="EMBL" id="MIGB01000008">
    <property type="protein sequence ID" value="OSY41419.1"/>
    <property type="molecule type" value="Genomic_DNA"/>
</dbReference>
<dbReference type="STRING" id="2074.BG845_01910"/>
<feature type="region of interest" description="Disordered" evidence="1">
    <location>
        <begin position="1"/>
        <end position="22"/>
    </location>
</feature>
<feature type="transmembrane region" description="Helical" evidence="2">
    <location>
        <begin position="209"/>
        <end position="230"/>
    </location>
</feature>
<accession>A0A1Y2N2M1</accession>
<feature type="domain" description="CAAX prenyl protease 2/Lysostaphin resistance protein A-like" evidence="3">
    <location>
        <begin position="135"/>
        <end position="233"/>
    </location>
</feature>
<dbReference type="Proteomes" id="UP000194360">
    <property type="component" value="Unassembled WGS sequence"/>
</dbReference>
<keyword evidence="2" id="KW-0472">Membrane</keyword>
<dbReference type="GO" id="GO:0006508">
    <property type="term" value="P:proteolysis"/>
    <property type="evidence" value="ECO:0007669"/>
    <property type="project" value="UniProtKB-KW"/>
</dbReference>
<dbReference type="PANTHER" id="PTHR36435">
    <property type="entry name" value="SLR1288 PROTEIN"/>
    <property type="match status" value="1"/>
</dbReference>
<keyword evidence="2" id="KW-0812">Transmembrane</keyword>
<sequence>MVTTSTPDGAGTPQGAEPPAEVPAPGPRLRVWHFLVLVLGYLALVQGAAIWLAADQGAGESGLTSTDAILRQILIPVGIGCIVALAAVTYLRSWQTIFVEPRTMRPWLIAIPVVLLLTGVVVTDYGGLAGKGVAFVGALLVATMMVGFAEELLFRGVGVQVFRRAGFTEFRVGLWTSIVFGVAHGSNGLVTGEFGNALLQVVLTTGTGFVFYLVFRSTGALTMAMLAHGWWDFSVLSTQVDPANPTSMEYVAFGALAAILLAVLVLRRRMS</sequence>
<keyword evidence="2" id="KW-1133">Transmembrane helix</keyword>
<organism evidence="4 5">
    <name type="scientific">Pseudonocardia autotrophica</name>
    <name type="common">Amycolata autotrophica</name>
    <name type="synonym">Nocardia autotrophica</name>
    <dbReference type="NCBI Taxonomy" id="2074"/>
    <lineage>
        <taxon>Bacteria</taxon>
        <taxon>Bacillati</taxon>
        <taxon>Actinomycetota</taxon>
        <taxon>Actinomycetes</taxon>
        <taxon>Pseudonocardiales</taxon>
        <taxon>Pseudonocardiaceae</taxon>
        <taxon>Pseudonocardia</taxon>
    </lineage>
</organism>
<feature type="transmembrane region" description="Helical" evidence="2">
    <location>
        <begin position="31"/>
        <end position="53"/>
    </location>
</feature>
<dbReference type="InterPro" id="IPR052710">
    <property type="entry name" value="CAAX_protease"/>
</dbReference>
<dbReference type="Pfam" id="PF02517">
    <property type="entry name" value="Rce1-like"/>
    <property type="match status" value="1"/>
</dbReference>